<protein>
    <submittedName>
        <fullName evidence="1">Uncharacterized protein</fullName>
    </submittedName>
</protein>
<organism evidence="1 2">
    <name type="scientific">Serendipita indica (strain DSM 11827)</name>
    <name type="common">Root endophyte fungus</name>
    <name type="synonym">Piriformospora indica</name>
    <dbReference type="NCBI Taxonomy" id="1109443"/>
    <lineage>
        <taxon>Eukaryota</taxon>
        <taxon>Fungi</taxon>
        <taxon>Dikarya</taxon>
        <taxon>Basidiomycota</taxon>
        <taxon>Agaricomycotina</taxon>
        <taxon>Agaricomycetes</taxon>
        <taxon>Sebacinales</taxon>
        <taxon>Serendipitaceae</taxon>
        <taxon>Serendipita</taxon>
    </lineage>
</organism>
<dbReference type="HOGENOM" id="CLU_1349388_0_0_1"/>
<reference evidence="1 2" key="1">
    <citation type="journal article" date="2011" name="PLoS Pathog.">
        <title>Endophytic Life Strategies Decoded by Genome and Transcriptome Analyses of the Mutualistic Root Symbiont Piriformospora indica.</title>
        <authorList>
            <person name="Zuccaro A."/>
            <person name="Lahrmann U."/>
            <person name="Guldener U."/>
            <person name="Langen G."/>
            <person name="Pfiffi S."/>
            <person name="Biedenkopf D."/>
            <person name="Wong P."/>
            <person name="Samans B."/>
            <person name="Grimm C."/>
            <person name="Basiewicz M."/>
            <person name="Murat C."/>
            <person name="Martin F."/>
            <person name="Kogel K.H."/>
        </authorList>
    </citation>
    <scope>NUCLEOTIDE SEQUENCE [LARGE SCALE GENOMIC DNA]</scope>
    <source>
        <strain evidence="1 2">DSM 11827</strain>
    </source>
</reference>
<accession>G4T8V0</accession>
<evidence type="ECO:0000313" key="1">
    <source>
        <dbReference type="EMBL" id="CCA67752.1"/>
    </source>
</evidence>
<dbReference type="AlphaFoldDB" id="G4T8V0"/>
<comment type="caution">
    <text evidence="1">The sequence shown here is derived from an EMBL/GenBank/DDBJ whole genome shotgun (WGS) entry which is preliminary data.</text>
</comment>
<gene>
    <name evidence="1" type="ORF">PIIN_01576</name>
</gene>
<dbReference type="InParanoid" id="G4T8V0"/>
<sequence>MIFAWLRYFRSYRLFSSKPGTPIPKGIPGSRLATVLNNLGWTPDQPVFKFISERKISAHVTELYIHGENSSLQHEYAILRVDIHNEPSWLRIDWTGDVTRTTSFGSSEGKGALIWTISVDKDSLILPRDRQIRFTKVSVSLEAVAGMVIELSKTPYHLIFWNCIQFSQELGQQIVDAESTRAWQETIVQRSMEVAAGSMSITS</sequence>
<proteinExistence type="predicted"/>
<dbReference type="EMBL" id="CAFZ01000019">
    <property type="protein sequence ID" value="CCA67752.1"/>
    <property type="molecule type" value="Genomic_DNA"/>
</dbReference>
<name>G4T8V0_SERID</name>
<keyword evidence="2" id="KW-1185">Reference proteome</keyword>
<evidence type="ECO:0000313" key="2">
    <source>
        <dbReference type="Proteomes" id="UP000007148"/>
    </source>
</evidence>
<dbReference type="Proteomes" id="UP000007148">
    <property type="component" value="Unassembled WGS sequence"/>
</dbReference>